<dbReference type="Proteomes" id="UP001203945">
    <property type="component" value="Unassembled WGS sequence"/>
</dbReference>
<dbReference type="InterPro" id="IPR045886">
    <property type="entry name" value="ThiF/MoeB/HesA"/>
</dbReference>
<name>A0ABT1MN11_9RHOB</name>
<dbReference type="RefSeq" id="WP_255328658.1">
    <property type="nucleotide sequence ID" value="NZ_JAKZEU010000002.1"/>
</dbReference>
<dbReference type="CDD" id="cd00757">
    <property type="entry name" value="ThiF_MoeB_HesA_family"/>
    <property type="match status" value="1"/>
</dbReference>
<comment type="caution">
    <text evidence="2">The sequence shown here is derived from an EMBL/GenBank/DDBJ whole genome shotgun (WGS) entry which is preliminary data.</text>
</comment>
<dbReference type="InterPro" id="IPR035985">
    <property type="entry name" value="Ubiquitin-activating_enz"/>
</dbReference>
<organism evidence="2 3">
    <name type="scientific">Paracoccus albicereus</name>
    <dbReference type="NCBI Taxonomy" id="2922394"/>
    <lineage>
        <taxon>Bacteria</taxon>
        <taxon>Pseudomonadati</taxon>
        <taxon>Pseudomonadota</taxon>
        <taxon>Alphaproteobacteria</taxon>
        <taxon>Rhodobacterales</taxon>
        <taxon>Paracoccaceae</taxon>
        <taxon>Paracoccus</taxon>
    </lineage>
</organism>
<evidence type="ECO:0000313" key="3">
    <source>
        <dbReference type="Proteomes" id="UP001203945"/>
    </source>
</evidence>
<evidence type="ECO:0000313" key="2">
    <source>
        <dbReference type="EMBL" id="MCQ0969650.1"/>
    </source>
</evidence>
<feature type="domain" description="THIF-type NAD/FAD binding fold" evidence="1">
    <location>
        <begin position="10"/>
        <end position="231"/>
    </location>
</feature>
<protein>
    <submittedName>
        <fullName evidence="2">HesA/MoeB/ThiF family protein</fullName>
    </submittedName>
</protein>
<dbReference type="EMBL" id="JAKZEU010000002">
    <property type="protein sequence ID" value="MCQ0969650.1"/>
    <property type="molecule type" value="Genomic_DNA"/>
</dbReference>
<keyword evidence="3" id="KW-1185">Reference proteome</keyword>
<accession>A0ABT1MN11</accession>
<dbReference type="Gene3D" id="3.40.50.720">
    <property type="entry name" value="NAD(P)-binding Rossmann-like Domain"/>
    <property type="match status" value="1"/>
</dbReference>
<dbReference type="SUPFAM" id="SSF69572">
    <property type="entry name" value="Activating enzymes of the ubiquitin-like proteins"/>
    <property type="match status" value="1"/>
</dbReference>
<gene>
    <name evidence="2" type="ORF">MLD63_04300</name>
</gene>
<reference evidence="2 3" key="1">
    <citation type="submission" date="2022-03" db="EMBL/GenBank/DDBJ databases">
        <authorList>
            <person name="He Y."/>
        </authorList>
    </citation>
    <scope>NUCLEOTIDE SEQUENCE [LARGE SCALE GENOMIC DNA]</scope>
    <source>
        <strain evidence="2 3">TK19116</strain>
    </source>
</reference>
<evidence type="ECO:0000259" key="1">
    <source>
        <dbReference type="Pfam" id="PF00899"/>
    </source>
</evidence>
<dbReference type="InterPro" id="IPR000594">
    <property type="entry name" value="ThiF_NAD_FAD-bd"/>
</dbReference>
<proteinExistence type="predicted"/>
<dbReference type="PANTHER" id="PTHR10953">
    <property type="entry name" value="UBIQUITIN-ACTIVATING ENZYME E1"/>
    <property type="match status" value="1"/>
</dbReference>
<dbReference type="PANTHER" id="PTHR10953:SF240">
    <property type="entry name" value="SULFUR CARRIER PROTEIN THIS ADENYLYLTRANSFERASE"/>
    <property type="match status" value="1"/>
</dbReference>
<sequence>MAAGDAMNRYARQIAVPELGPEGQARLTDARVVIVGAGGLASPVLQYLGGAGVGRITLIDPDRVEVTNLHRQTLFRDADIGRPKAQAAAEAMTALNSCVRVEPVVAALDPANAEALCQNADLVLDCADSFAASYILSDLCLATSTPLVSASVIGQQGYTGAFCGGAPSLRAVFPDLPHRLGSCAQDGVLGPVVGIVGALQAQLALAFLAGFSPSPLGRLLTFDGADFRFGGFRFDGVAEPERPHHFIVASEISEADFLVDLRAAIEGPLVRPSARRLSVTDLGPDGPTPAPGQRAVLCCRSGQRSWAAAERLANAWDGEIALVALGDATGESG</sequence>
<dbReference type="Pfam" id="PF00899">
    <property type="entry name" value="ThiF"/>
    <property type="match status" value="1"/>
</dbReference>